<sequence length="171" mass="20345">MHSLHVMIVYEFSSVNSVERDLSLRVFLVHLWTINDWAEYGYWMKQMINRASLEIAEKFFLPKEYREIAQKATNDDPHLRPTLAKIFTTLNRFYKNDNKQSSSQVLQNCQETYNDIKLLKDEKYAKLEIDETKRDQLVAELYKEVADSDEYPEAHNVIVYIKILTPVFIFL</sequence>
<proteinExistence type="predicted"/>
<accession>A0A8H3L202</accession>
<evidence type="ECO:0000313" key="2">
    <source>
        <dbReference type="Proteomes" id="UP000615446"/>
    </source>
</evidence>
<keyword evidence="1" id="KW-0808">Transferase</keyword>
<organism evidence="1 2">
    <name type="scientific">Rhizophagus clarus</name>
    <dbReference type="NCBI Taxonomy" id="94130"/>
    <lineage>
        <taxon>Eukaryota</taxon>
        <taxon>Fungi</taxon>
        <taxon>Fungi incertae sedis</taxon>
        <taxon>Mucoromycota</taxon>
        <taxon>Glomeromycotina</taxon>
        <taxon>Glomeromycetes</taxon>
        <taxon>Glomerales</taxon>
        <taxon>Glomeraceae</taxon>
        <taxon>Rhizophagus</taxon>
    </lineage>
</organism>
<reference evidence="1" key="1">
    <citation type="submission" date="2019-10" db="EMBL/GenBank/DDBJ databases">
        <title>Conservation and host-specific expression of non-tandemly repeated heterogenous ribosome RNA gene in arbuscular mycorrhizal fungi.</title>
        <authorList>
            <person name="Maeda T."/>
            <person name="Kobayashi Y."/>
            <person name="Nakagawa T."/>
            <person name="Ezawa T."/>
            <person name="Yamaguchi K."/>
            <person name="Bino T."/>
            <person name="Nishimoto Y."/>
            <person name="Shigenobu S."/>
            <person name="Kawaguchi M."/>
        </authorList>
    </citation>
    <scope>NUCLEOTIDE SEQUENCE</scope>
    <source>
        <strain evidence="1">HR1</strain>
    </source>
</reference>
<dbReference type="GO" id="GO:0016301">
    <property type="term" value="F:kinase activity"/>
    <property type="evidence" value="ECO:0007669"/>
    <property type="project" value="UniProtKB-KW"/>
</dbReference>
<protein>
    <submittedName>
        <fullName evidence="1">Kinase-like domain-containing protein</fullName>
    </submittedName>
</protein>
<gene>
    <name evidence="1" type="ORF">RCL2_000470900</name>
</gene>
<comment type="caution">
    <text evidence="1">The sequence shown here is derived from an EMBL/GenBank/DDBJ whole genome shotgun (WGS) entry which is preliminary data.</text>
</comment>
<dbReference type="Proteomes" id="UP000615446">
    <property type="component" value="Unassembled WGS sequence"/>
</dbReference>
<name>A0A8H3L202_9GLOM</name>
<dbReference type="Gene3D" id="1.10.510.10">
    <property type="entry name" value="Transferase(Phosphotransferase) domain 1"/>
    <property type="match status" value="1"/>
</dbReference>
<evidence type="ECO:0000313" key="1">
    <source>
        <dbReference type="EMBL" id="GES77326.1"/>
    </source>
</evidence>
<keyword evidence="1" id="KW-0418">Kinase</keyword>
<dbReference type="AlphaFoldDB" id="A0A8H3L202"/>
<dbReference type="EMBL" id="BLAL01000030">
    <property type="protein sequence ID" value="GES77326.1"/>
    <property type="molecule type" value="Genomic_DNA"/>
</dbReference>